<proteinExistence type="predicted"/>
<feature type="region of interest" description="Disordered" evidence="1">
    <location>
        <begin position="139"/>
        <end position="186"/>
    </location>
</feature>
<dbReference type="Proteomes" id="UP001489902">
    <property type="component" value="Chromosome 1"/>
</dbReference>
<feature type="region of interest" description="Disordered" evidence="1">
    <location>
        <begin position="18"/>
        <end position="44"/>
    </location>
</feature>
<feature type="compositionally biased region" description="Low complexity" evidence="1">
    <location>
        <begin position="20"/>
        <end position="32"/>
    </location>
</feature>
<evidence type="ECO:0000313" key="3">
    <source>
        <dbReference type="Proteomes" id="UP001489902"/>
    </source>
</evidence>
<gene>
    <name evidence="2" type="ORF">QYS62_000115</name>
</gene>
<dbReference type="EMBL" id="CP151260">
    <property type="protein sequence ID" value="WZH39207.1"/>
    <property type="molecule type" value="Genomic_DNA"/>
</dbReference>
<accession>A0ABZ2WF75</accession>
<organism evidence="2 3">
    <name type="scientific">Fusarium acuminatum</name>
    <dbReference type="NCBI Taxonomy" id="5515"/>
    <lineage>
        <taxon>Eukaryota</taxon>
        <taxon>Fungi</taxon>
        <taxon>Dikarya</taxon>
        <taxon>Ascomycota</taxon>
        <taxon>Pezizomycotina</taxon>
        <taxon>Sordariomycetes</taxon>
        <taxon>Hypocreomycetidae</taxon>
        <taxon>Hypocreales</taxon>
        <taxon>Nectriaceae</taxon>
        <taxon>Fusarium</taxon>
        <taxon>Fusarium tricinctum species complex</taxon>
    </lineage>
</organism>
<evidence type="ECO:0000313" key="2">
    <source>
        <dbReference type="EMBL" id="WZH39207.1"/>
    </source>
</evidence>
<protein>
    <submittedName>
        <fullName evidence="2">Uncharacterized protein</fullName>
    </submittedName>
</protein>
<sequence>MVKRFNGFDFWEQRFRAQQSLSSSSSSSAGSDSDSESECSPVETPDISTIDEISLLTEQSPCSQDNKSTNQIVRSQPILIKTVAAVHDVRSSLSFSPSLDHHSQSASVLLSNSYDEKEEFLTVVKRNDSHNKRNIQTIDTRRSASGTPLRRRLPLKIDTTNLSPGPRRQVQQRHSTLPKLPSSDKYNIVPEHRHTLNASSDCTTCLTQQTDKAFEALADALREKRRDPIKPTIQLISGKDFDVPVIRSPKPIRPKIISQHLERAQQWAESQRDLDSSTVSSLSSPMSPMMPISLSVKAEKSPVEADIIPMGCNLDHDLDDFLKWEAQHVCAYGYGTNGTICSND</sequence>
<name>A0ABZ2WF75_9HYPO</name>
<evidence type="ECO:0000256" key="1">
    <source>
        <dbReference type="SAM" id="MobiDB-lite"/>
    </source>
</evidence>
<keyword evidence="3" id="KW-1185">Reference proteome</keyword>
<reference evidence="2 3" key="1">
    <citation type="submission" date="2024-04" db="EMBL/GenBank/DDBJ databases">
        <title>Complete genome sequence of Fusarium acuminatum.</title>
        <authorList>
            <person name="Lan B."/>
        </authorList>
    </citation>
    <scope>NUCLEOTIDE SEQUENCE [LARGE SCALE GENOMIC DNA]</scope>
    <source>
        <strain evidence="2">1A</strain>
    </source>
</reference>